<dbReference type="InterPro" id="IPR000249">
    <property type="entry name" value="BMC_dom"/>
</dbReference>
<dbReference type="InterPro" id="IPR050575">
    <property type="entry name" value="BMC_shell"/>
</dbReference>
<organism evidence="6 7">
    <name type="scientific">Enterococcus phoeniculicola ATCC BAA-412</name>
    <dbReference type="NCBI Taxonomy" id="1158610"/>
    <lineage>
        <taxon>Bacteria</taxon>
        <taxon>Bacillati</taxon>
        <taxon>Bacillota</taxon>
        <taxon>Bacilli</taxon>
        <taxon>Lactobacillales</taxon>
        <taxon>Enterococcaceae</taxon>
        <taxon>Enterococcus</taxon>
    </lineage>
</organism>
<comment type="similarity">
    <text evidence="1">Belongs to the bacterial microcompartments protein family. CsoS1 subfamily.</text>
</comment>
<reference evidence="6 7" key="1">
    <citation type="submission" date="2013-02" db="EMBL/GenBank/DDBJ databases">
        <title>The Genome Sequence of Enterococcus phoeniculicola BAA-412.</title>
        <authorList>
            <consortium name="The Broad Institute Genome Sequencing Platform"/>
            <consortium name="The Broad Institute Genome Sequencing Center for Infectious Disease"/>
            <person name="Earl A.M."/>
            <person name="Gilmore M.S."/>
            <person name="Lebreton F."/>
            <person name="Walker B."/>
            <person name="Young S.K."/>
            <person name="Zeng Q."/>
            <person name="Gargeya S."/>
            <person name="Fitzgerald M."/>
            <person name="Haas B."/>
            <person name="Abouelleil A."/>
            <person name="Alvarado L."/>
            <person name="Arachchi H.M."/>
            <person name="Berlin A.M."/>
            <person name="Chapman S.B."/>
            <person name="Dewar J."/>
            <person name="Goldberg J."/>
            <person name="Griggs A."/>
            <person name="Gujja S."/>
            <person name="Hansen M."/>
            <person name="Howarth C."/>
            <person name="Imamovic A."/>
            <person name="Larimer J."/>
            <person name="McCowan C."/>
            <person name="Murphy C."/>
            <person name="Neiman D."/>
            <person name="Pearson M."/>
            <person name="Priest M."/>
            <person name="Roberts A."/>
            <person name="Saif S."/>
            <person name="Shea T."/>
            <person name="Sisk P."/>
            <person name="Sykes S."/>
            <person name="Wortman J."/>
            <person name="Nusbaum C."/>
            <person name="Birren B."/>
        </authorList>
    </citation>
    <scope>NUCLEOTIDE SEQUENCE [LARGE SCALE GENOMIC DNA]</scope>
    <source>
        <strain evidence="6 7">ATCC BAA-412</strain>
    </source>
</reference>
<dbReference type="PATRIC" id="fig|1158610.3.peg.3108"/>
<dbReference type="Pfam" id="PF00936">
    <property type="entry name" value="BMC"/>
    <property type="match status" value="1"/>
</dbReference>
<feature type="compositionally biased region" description="Basic and acidic residues" evidence="4">
    <location>
        <begin position="130"/>
        <end position="145"/>
    </location>
</feature>
<proteinExistence type="inferred from homology"/>
<feature type="region of interest" description="Disordered" evidence="4">
    <location>
        <begin position="95"/>
        <end position="146"/>
    </location>
</feature>
<gene>
    <name evidence="6" type="ORF">UC3_03120</name>
</gene>
<dbReference type="EMBL" id="AJAT01000018">
    <property type="protein sequence ID" value="EOL41557.1"/>
    <property type="molecule type" value="Genomic_DNA"/>
</dbReference>
<feature type="compositionally biased region" description="Basic and acidic residues" evidence="4">
    <location>
        <begin position="111"/>
        <end position="121"/>
    </location>
</feature>
<dbReference type="eggNOG" id="COG4577">
    <property type="taxonomic scope" value="Bacteria"/>
</dbReference>
<dbReference type="PANTHER" id="PTHR33941:SF11">
    <property type="entry name" value="BACTERIAL MICROCOMPARTMENT SHELL PROTEIN PDUJ"/>
    <property type="match status" value="1"/>
</dbReference>
<dbReference type="InterPro" id="IPR044872">
    <property type="entry name" value="CcmK/CsoS1_BMC"/>
</dbReference>
<dbReference type="SUPFAM" id="SSF143414">
    <property type="entry name" value="CcmK-like"/>
    <property type="match status" value="1"/>
</dbReference>
<dbReference type="OrthoDB" id="9812608at2"/>
<comment type="subcellular location">
    <subcellularLocation>
        <location evidence="2">Bacterial microcompartment</location>
    </subcellularLocation>
</comment>
<accession>R3W1N7</accession>
<dbReference type="PANTHER" id="PTHR33941">
    <property type="entry name" value="PROPANEDIOL UTILIZATION PROTEIN PDUA"/>
    <property type="match status" value="1"/>
</dbReference>
<dbReference type="HOGENOM" id="CLU_064903_0_0_9"/>
<sequence length="235" mass="25874">MKQAIGMIETQGLIGLIEAADAMLKSSNVHLLGSTQVGGGINTVMIEGDVAAVEAAIQSAKASVSLLGNNILLCGHVIPRPEITPETFVSCKEPNATEKQQMQKSAPFEKAAGDQAKEQLKNSEQTSEIAEEKGTNQQKLEKESVESPTVSEKILKVVKEELKQEEEMLSEQSKVQSVKSKSKEQLQEKFQKMKVADLRKLAKEQKEFSRPKKEIYHMSKAKLIQALIDSLIINE</sequence>
<evidence type="ECO:0000259" key="5">
    <source>
        <dbReference type="PROSITE" id="PS51930"/>
    </source>
</evidence>
<dbReference type="PROSITE" id="PS51930">
    <property type="entry name" value="BMC_2"/>
    <property type="match status" value="1"/>
</dbReference>
<keyword evidence="7" id="KW-1185">Reference proteome</keyword>
<protein>
    <recommendedName>
        <fullName evidence="5">BMC domain-containing protein</fullName>
    </recommendedName>
</protein>
<dbReference type="CDD" id="cd07045">
    <property type="entry name" value="BMC_CcmK_like"/>
    <property type="match status" value="1"/>
</dbReference>
<feature type="domain" description="BMC" evidence="5">
    <location>
        <begin position="4"/>
        <end position="90"/>
    </location>
</feature>
<dbReference type="GO" id="GO:0031469">
    <property type="term" value="C:bacterial microcompartment"/>
    <property type="evidence" value="ECO:0007669"/>
    <property type="project" value="UniProtKB-SubCell"/>
</dbReference>
<evidence type="ECO:0000256" key="3">
    <source>
        <dbReference type="ARBA" id="ARBA00024446"/>
    </source>
</evidence>
<dbReference type="AlphaFoldDB" id="R3W1N7"/>
<evidence type="ECO:0000256" key="4">
    <source>
        <dbReference type="SAM" id="MobiDB-lite"/>
    </source>
</evidence>
<dbReference type="STRING" id="154621.RV11_GL000932"/>
<dbReference type="InterPro" id="IPR037233">
    <property type="entry name" value="CcmK-like_sf"/>
</dbReference>
<evidence type="ECO:0000256" key="1">
    <source>
        <dbReference type="ARBA" id="ARBA00023780"/>
    </source>
</evidence>
<dbReference type="InterPro" id="IPR020808">
    <property type="entry name" value="Bact_microcomp_CS"/>
</dbReference>
<name>R3W1N7_9ENTE</name>
<dbReference type="Gene3D" id="3.30.70.1710">
    <property type="match status" value="1"/>
</dbReference>
<dbReference type="RefSeq" id="WP_010769754.1">
    <property type="nucleotide sequence ID" value="NZ_ASWE01000001.1"/>
</dbReference>
<dbReference type="SMART" id="SM00877">
    <property type="entry name" value="BMC"/>
    <property type="match status" value="1"/>
</dbReference>
<dbReference type="Proteomes" id="UP000013785">
    <property type="component" value="Unassembled WGS sequence"/>
</dbReference>
<evidence type="ECO:0000313" key="6">
    <source>
        <dbReference type="EMBL" id="EOL41557.1"/>
    </source>
</evidence>
<dbReference type="PROSITE" id="PS01139">
    <property type="entry name" value="BMC_1"/>
    <property type="match status" value="1"/>
</dbReference>
<comment type="caution">
    <text evidence="6">The sequence shown here is derived from an EMBL/GenBank/DDBJ whole genome shotgun (WGS) entry which is preliminary data.</text>
</comment>
<evidence type="ECO:0000313" key="7">
    <source>
        <dbReference type="Proteomes" id="UP000013785"/>
    </source>
</evidence>
<keyword evidence="3" id="KW-1283">Bacterial microcompartment</keyword>
<evidence type="ECO:0000256" key="2">
    <source>
        <dbReference type="ARBA" id="ARBA00024322"/>
    </source>
</evidence>